<reference evidence="2" key="1">
    <citation type="journal article" date="2019" name="Int. J. Syst. Evol. Microbiol.">
        <title>The Global Catalogue of Microorganisms (GCM) 10K type strain sequencing project: providing services to taxonomists for standard genome sequencing and annotation.</title>
        <authorList>
            <consortium name="The Broad Institute Genomics Platform"/>
            <consortium name="The Broad Institute Genome Sequencing Center for Infectious Disease"/>
            <person name="Wu L."/>
            <person name="Ma J."/>
        </authorList>
    </citation>
    <scope>NUCLEOTIDE SEQUENCE [LARGE SCALE GENOMIC DNA]</scope>
    <source>
        <strain evidence="2">JCM 16902</strain>
    </source>
</reference>
<organism evidence="1 2">
    <name type="scientific">Kineosporia mesophila</name>
    <dbReference type="NCBI Taxonomy" id="566012"/>
    <lineage>
        <taxon>Bacteria</taxon>
        <taxon>Bacillati</taxon>
        <taxon>Actinomycetota</taxon>
        <taxon>Actinomycetes</taxon>
        <taxon>Kineosporiales</taxon>
        <taxon>Kineosporiaceae</taxon>
        <taxon>Kineosporia</taxon>
    </lineage>
</organism>
<dbReference type="EMBL" id="BAAAZO010000010">
    <property type="protein sequence ID" value="GAA3628542.1"/>
    <property type="molecule type" value="Genomic_DNA"/>
</dbReference>
<protein>
    <recommendedName>
        <fullName evidence="3">Transposase</fullName>
    </recommendedName>
</protein>
<keyword evidence="2" id="KW-1185">Reference proteome</keyword>
<sequence length="64" mass="7478">MAERDLSREERALFNPAFTAVAWNRVPTSLFCVLGATCRRRLDEWHAAGVRRRLHEQLLGELRQ</sequence>
<dbReference type="RefSeq" id="WP_231484519.1">
    <property type="nucleotide sequence ID" value="NZ_BAAAZO010000010.1"/>
</dbReference>
<evidence type="ECO:0000313" key="1">
    <source>
        <dbReference type="EMBL" id="GAA3628542.1"/>
    </source>
</evidence>
<proteinExistence type="predicted"/>
<evidence type="ECO:0000313" key="2">
    <source>
        <dbReference type="Proteomes" id="UP001501074"/>
    </source>
</evidence>
<dbReference type="Proteomes" id="UP001501074">
    <property type="component" value="Unassembled WGS sequence"/>
</dbReference>
<gene>
    <name evidence="1" type="ORF">GCM10022223_52440</name>
</gene>
<name>A0ABP7ABG2_9ACTN</name>
<evidence type="ECO:0008006" key="3">
    <source>
        <dbReference type="Google" id="ProtNLM"/>
    </source>
</evidence>
<accession>A0ABP7ABG2</accession>
<comment type="caution">
    <text evidence="1">The sequence shown here is derived from an EMBL/GenBank/DDBJ whole genome shotgun (WGS) entry which is preliminary data.</text>
</comment>